<dbReference type="Pfam" id="PF08522">
    <property type="entry name" value="BT_3987-like_N"/>
    <property type="match status" value="1"/>
</dbReference>
<dbReference type="AlphaFoldDB" id="D1QPL8"/>
<feature type="domain" description="BT-3987-like N-terminal" evidence="2">
    <location>
        <begin position="36"/>
        <end position="158"/>
    </location>
</feature>
<accession>D1QPL8</accession>
<reference evidence="4 5" key="1">
    <citation type="submission" date="2009-11" db="EMBL/GenBank/DDBJ databases">
        <authorList>
            <person name="Weinstock G."/>
            <person name="Sodergren E."/>
            <person name="Clifton S."/>
            <person name="Fulton L."/>
            <person name="Fulton B."/>
            <person name="Courtney L."/>
            <person name="Fronick C."/>
            <person name="Harrison M."/>
            <person name="Strong C."/>
            <person name="Farmer C."/>
            <person name="Delahaunty K."/>
            <person name="Markovic C."/>
            <person name="Hall O."/>
            <person name="Minx P."/>
            <person name="Tomlinson C."/>
            <person name="Mitreva M."/>
            <person name="Nelson J."/>
            <person name="Hou S."/>
            <person name="Wollam A."/>
            <person name="Pepin K.H."/>
            <person name="Johnson M."/>
            <person name="Bhonagiri V."/>
            <person name="Nash W.E."/>
            <person name="Warren W."/>
            <person name="Chinwalla A."/>
            <person name="Mardis E.R."/>
            <person name="Wilson R.K."/>
        </authorList>
    </citation>
    <scope>NUCLEOTIDE SEQUENCE [LARGE SCALE GENOMIC DNA]</scope>
    <source>
        <strain evidence="4 5">F0302</strain>
    </source>
</reference>
<evidence type="ECO:0008006" key="6">
    <source>
        <dbReference type="Google" id="ProtNLM"/>
    </source>
</evidence>
<protein>
    <recommendedName>
        <fullName evidence="6">DUF1735 domain-containing protein</fullName>
    </recommendedName>
</protein>
<keyword evidence="1" id="KW-0732">Signal</keyword>
<evidence type="ECO:0000313" key="5">
    <source>
        <dbReference type="Proteomes" id="UP000004079"/>
    </source>
</evidence>
<feature type="signal peptide" evidence="1">
    <location>
        <begin position="1"/>
        <end position="21"/>
    </location>
</feature>
<dbReference type="Pfam" id="PF14274">
    <property type="entry name" value="BT_3044-like_C"/>
    <property type="match status" value="1"/>
</dbReference>
<evidence type="ECO:0000313" key="4">
    <source>
        <dbReference type="EMBL" id="EFB32730.1"/>
    </source>
</evidence>
<dbReference type="InterPro" id="IPR025371">
    <property type="entry name" value="BT_3044-like_C"/>
</dbReference>
<dbReference type="STRING" id="649760.HMPREF0971_00909"/>
<dbReference type="EMBL" id="ACUZ02000013">
    <property type="protein sequence ID" value="EFB32730.1"/>
    <property type="molecule type" value="Genomic_DNA"/>
</dbReference>
<dbReference type="Proteomes" id="UP000004079">
    <property type="component" value="Unassembled WGS sequence"/>
</dbReference>
<proteinExistence type="predicted"/>
<dbReference type="Gene3D" id="2.60.40.1740">
    <property type="entry name" value="hypothetical protein (bacova_03559)"/>
    <property type="match status" value="1"/>
</dbReference>
<evidence type="ECO:0000259" key="2">
    <source>
        <dbReference type="Pfam" id="PF08522"/>
    </source>
</evidence>
<organism evidence="4 5">
    <name type="scientific">Segatella oris F0302</name>
    <dbReference type="NCBI Taxonomy" id="649760"/>
    <lineage>
        <taxon>Bacteria</taxon>
        <taxon>Pseudomonadati</taxon>
        <taxon>Bacteroidota</taxon>
        <taxon>Bacteroidia</taxon>
        <taxon>Bacteroidales</taxon>
        <taxon>Prevotellaceae</taxon>
        <taxon>Segatella</taxon>
    </lineage>
</organism>
<feature type="domain" description="BT-3044-like C-terminal" evidence="3">
    <location>
        <begin position="166"/>
        <end position="290"/>
    </location>
</feature>
<dbReference type="HOGENOM" id="CLU_068210_1_0_10"/>
<dbReference type="PROSITE" id="PS51257">
    <property type="entry name" value="PROKAR_LIPOPROTEIN"/>
    <property type="match status" value="1"/>
</dbReference>
<evidence type="ECO:0000256" key="1">
    <source>
        <dbReference type="SAM" id="SignalP"/>
    </source>
</evidence>
<name>D1QPL8_9BACT</name>
<feature type="chain" id="PRO_5003026226" description="DUF1735 domain-containing protein" evidence="1">
    <location>
        <begin position="22"/>
        <end position="294"/>
    </location>
</feature>
<gene>
    <name evidence="4" type="ORF">HMPREF0971_00909</name>
</gene>
<evidence type="ECO:0000259" key="3">
    <source>
        <dbReference type="Pfam" id="PF14274"/>
    </source>
</evidence>
<comment type="caution">
    <text evidence="4">The sequence shown here is derived from an EMBL/GenBank/DDBJ whole genome shotgun (WGS) entry which is preliminary data.</text>
</comment>
<sequence length="294" mass="32555">MTMKKNKYFTILMLGTVLVGASSCEPQSDPLEHEQYKKEVYLVGAAQDIQDKEVSYKGDGSLYVSAAIGGTQFPGEDVQVTIGLASSEKMKLYNYKNFSANDVKYQVLPSSWYDFPSWTGTIKSGDAYCRIPLKINTAKIHPDSLYVIPLKVVSTSAYSPVEKDTVLLLHPKMINQYSGSYTFEGATWEMKNGKKDSNTASVITTLRNATAMNSSTIRLFNKVVAEKISNVANFTYNICVNTDNTLTITSYDKLGITGGGGTYNPAKKSFTLWYTIEENGHTYRTEATLTKSNK</sequence>
<dbReference type="InterPro" id="IPR013728">
    <property type="entry name" value="BT_3987-like_N"/>
</dbReference>